<reference evidence="1" key="2">
    <citation type="submission" date="2021-08" db="EMBL/GenBank/DDBJ databases">
        <authorList>
            <person name="Eriksson T."/>
        </authorList>
    </citation>
    <scope>NUCLEOTIDE SEQUENCE</scope>
    <source>
        <strain evidence="1">Stoneville</strain>
        <tissue evidence="1">Whole head</tissue>
    </source>
</reference>
<reference evidence="1" key="1">
    <citation type="journal article" date="2020" name="J Insects Food Feed">
        <title>The yellow mealworm (Tenebrio molitor) genome: a resource for the emerging insects as food and feed industry.</title>
        <authorList>
            <person name="Eriksson T."/>
            <person name="Andere A."/>
            <person name="Kelstrup H."/>
            <person name="Emery V."/>
            <person name="Picard C."/>
        </authorList>
    </citation>
    <scope>NUCLEOTIDE SEQUENCE</scope>
    <source>
        <strain evidence="1">Stoneville</strain>
        <tissue evidence="1">Whole head</tissue>
    </source>
</reference>
<accession>A0A8J6HEY1</accession>
<evidence type="ECO:0000313" key="1">
    <source>
        <dbReference type="EMBL" id="KAH0817540.1"/>
    </source>
</evidence>
<organism evidence="1 2">
    <name type="scientific">Tenebrio molitor</name>
    <name type="common">Yellow mealworm beetle</name>
    <dbReference type="NCBI Taxonomy" id="7067"/>
    <lineage>
        <taxon>Eukaryota</taxon>
        <taxon>Metazoa</taxon>
        <taxon>Ecdysozoa</taxon>
        <taxon>Arthropoda</taxon>
        <taxon>Hexapoda</taxon>
        <taxon>Insecta</taxon>
        <taxon>Pterygota</taxon>
        <taxon>Neoptera</taxon>
        <taxon>Endopterygota</taxon>
        <taxon>Coleoptera</taxon>
        <taxon>Polyphaga</taxon>
        <taxon>Cucujiformia</taxon>
        <taxon>Tenebrionidae</taxon>
        <taxon>Tenebrio</taxon>
    </lineage>
</organism>
<dbReference type="EMBL" id="JABDTM020019289">
    <property type="protein sequence ID" value="KAH0817540.1"/>
    <property type="molecule type" value="Genomic_DNA"/>
</dbReference>
<dbReference type="Proteomes" id="UP000719412">
    <property type="component" value="Unassembled WGS sequence"/>
</dbReference>
<comment type="caution">
    <text evidence="1">The sequence shown here is derived from an EMBL/GenBank/DDBJ whole genome shotgun (WGS) entry which is preliminary data.</text>
</comment>
<dbReference type="AlphaFoldDB" id="A0A8J6HEY1"/>
<protein>
    <submittedName>
        <fullName evidence="1">Uncharacterized protein</fullName>
    </submittedName>
</protein>
<keyword evidence="2" id="KW-1185">Reference proteome</keyword>
<sequence length="247" mass="27868">MASAICTRECFVFGLLDSTAGTEKRKDGASPRDVHRRTPSCRPHLGDASCARWRVLVSISLMEVPLRHANYRRKSFKEINNFRVLRFGMEISSCDWFVISVKAITRNKHNRKKIATLSRSRRAARGLKEIDGVTEEIGIIRAKRLGGATEDVTPGTRTRQDRRRAAVDYQLESNKKIIHLKDELKSGNCSFKVVLVIAFRTGESWNYIISIGPNLAIALPASHSFDFLSALAHFPLQQEATKLIFVE</sequence>
<evidence type="ECO:0000313" key="2">
    <source>
        <dbReference type="Proteomes" id="UP000719412"/>
    </source>
</evidence>
<gene>
    <name evidence="1" type="ORF">GEV33_005251</name>
</gene>
<name>A0A8J6HEY1_TENMO</name>
<proteinExistence type="predicted"/>